<dbReference type="Gene3D" id="3.60.15.10">
    <property type="entry name" value="Ribonuclease Z/Hydroxyacylglutathione hydrolase-like"/>
    <property type="match status" value="1"/>
</dbReference>
<evidence type="ECO:0000256" key="1">
    <source>
        <dbReference type="ARBA" id="ARBA00001947"/>
    </source>
</evidence>
<evidence type="ECO:0000256" key="2">
    <source>
        <dbReference type="ARBA" id="ARBA00007749"/>
    </source>
</evidence>
<organism evidence="7 8">
    <name type="scientific">Thalassococcus lentus</name>
    <dbReference type="NCBI Taxonomy" id="1210524"/>
    <lineage>
        <taxon>Bacteria</taxon>
        <taxon>Pseudomonadati</taxon>
        <taxon>Pseudomonadota</taxon>
        <taxon>Alphaproteobacteria</taxon>
        <taxon>Rhodobacterales</taxon>
        <taxon>Roseobacteraceae</taxon>
        <taxon>Thalassococcus</taxon>
    </lineage>
</organism>
<dbReference type="InterPro" id="IPR001279">
    <property type="entry name" value="Metallo-B-lactamas"/>
</dbReference>
<keyword evidence="3" id="KW-0479">Metal-binding</keyword>
<sequence length="273" mass="29552">MKPKFANSAYVHTPERLVLRGGGWGKVPLKVRYGILEHPTEGLILIDSGYGTELYSTPNRGLALRLYGKLLGPELLPEGAPDKVLARLDLSPEDVQHVVVTHLHADHVCALPRFKKARIHTDLATLQQAKSGPRRKALRHGVFPELLPDDLLDRTSDLGSTPVTEAPLGLGDGFDLLGDGSILAIPLPGHSTTHFGVCFPLLETPLLYAVDAQWVPNAITQDRIPGFPASLVAEDPSALRKSAEKVARFAKAGGDILLCHDPEDSPYDLLDQA</sequence>
<dbReference type="RefSeq" id="WP_271430659.1">
    <property type="nucleotide sequence ID" value="NZ_JAQIOY010000001.1"/>
</dbReference>
<protein>
    <submittedName>
        <fullName evidence="7">MBL fold metallo-hydrolase</fullName>
    </submittedName>
</protein>
<dbReference type="EMBL" id="JAQIOY010000001">
    <property type="protein sequence ID" value="MDA7423296.1"/>
    <property type="molecule type" value="Genomic_DNA"/>
</dbReference>
<keyword evidence="4" id="KW-0378">Hydrolase</keyword>
<feature type="domain" description="Metallo-beta-lactamase" evidence="6">
    <location>
        <begin position="30"/>
        <end position="260"/>
    </location>
</feature>
<evidence type="ECO:0000256" key="3">
    <source>
        <dbReference type="ARBA" id="ARBA00022723"/>
    </source>
</evidence>
<evidence type="ECO:0000313" key="8">
    <source>
        <dbReference type="Proteomes" id="UP001210720"/>
    </source>
</evidence>
<keyword evidence="5" id="KW-0862">Zinc</keyword>
<dbReference type="PANTHER" id="PTHR42978">
    <property type="entry name" value="QUORUM-QUENCHING LACTONASE YTNP-RELATED-RELATED"/>
    <property type="match status" value="1"/>
</dbReference>
<comment type="similarity">
    <text evidence="2">Belongs to the metallo-beta-lactamase superfamily.</text>
</comment>
<comment type="caution">
    <text evidence="7">The sequence shown here is derived from an EMBL/GenBank/DDBJ whole genome shotgun (WGS) entry which is preliminary data.</text>
</comment>
<proteinExistence type="inferred from homology"/>
<reference evidence="7 8" key="1">
    <citation type="submission" date="2023-01" db="EMBL/GenBank/DDBJ databases">
        <title>Thalassococcus onchidii sp. nov., isolated from a marine invertebrate from the South China Sea.</title>
        <authorList>
            <person name="Xu S."/>
            <person name="Liu Z."/>
            <person name="Xu Y."/>
        </authorList>
    </citation>
    <scope>NUCLEOTIDE SEQUENCE [LARGE SCALE GENOMIC DNA]</scope>
    <source>
        <strain evidence="7 8">KCTC 32084</strain>
    </source>
</reference>
<evidence type="ECO:0000313" key="7">
    <source>
        <dbReference type="EMBL" id="MDA7423296.1"/>
    </source>
</evidence>
<dbReference type="SUPFAM" id="SSF56281">
    <property type="entry name" value="Metallo-hydrolase/oxidoreductase"/>
    <property type="match status" value="1"/>
</dbReference>
<name>A0ABT4XMX3_9RHOB</name>
<comment type="cofactor">
    <cofactor evidence="1">
        <name>Zn(2+)</name>
        <dbReference type="ChEBI" id="CHEBI:29105"/>
    </cofactor>
</comment>
<keyword evidence="8" id="KW-1185">Reference proteome</keyword>
<dbReference type="Pfam" id="PF00753">
    <property type="entry name" value="Lactamase_B"/>
    <property type="match status" value="1"/>
</dbReference>
<dbReference type="PANTHER" id="PTHR42978:SF2">
    <property type="entry name" value="102 KBASES UNSTABLE REGION: FROM 1 TO 119443"/>
    <property type="match status" value="1"/>
</dbReference>
<evidence type="ECO:0000256" key="5">
    <source>
        <dbReference type="ARBA" id="ARBA00022833"/>
    </source>
</evidence>
<dbReference type="InterPro" id="IPR051013">
    <property type="entry name" value="MBL_superfamily_lactonases"/>
</dbReference>
<evidence type="ECO:0000259" key="6">
    <source>
        <dbReference type="SMART" id="SM00849"/>
    </source>
</evidence>
<evidence type="ECO:0000256" key="4">
    <source>
        <dbReference type="ARBA" id="ARBA00022801"/>
    </source>
</evidence>
<dbReference type="InterPro" id="IPR036866">
    <property type="entry name" value="RibonucZ/Hydroxyglut_hydro"/>
</dbReference>
<dbReference type="Proteomes" id="UP001210720">
    <property type="component" value="Unassembled WGS sequence"/>
</dbReference>
<accession>A0ABT4XMX3</accession>
<gene>
    <name evidence="7" type="ORF">PFY00_01030</name>
</gene>
<dbReference type="SMART" id="SM00849">
    <property type="entry name" value="Lactamase_B"/>
    <property type="match status" value="1"/>
</dbReference>